<evidence type="ECO:0000313" key="3">
    <source>
        <dbReference type="Proteomes" id="UP000499080"/>
    </source>
</evidence>
<dbReference type="EMBL" id="BGPR01000425">
    <property type="protein sequence ID" value="GBM19533.1"/>
    <property type="molecule type" value="Genomic_DNA"/>
</dbReference>
<feature type="region of interest" description="Disordered" evidence="1">
    <location>
        <begin position="14"/>
        <end position="64"/>
    </location>
</feature>
<accession>A0A4Y2DRQ3</accession>
<keyword evidence="3" id="KW-1185">Reference proteome</keyword>
<organism evidence="2 3">
    <name type="scientific">Araneus ventricosus</name>
    <name type="common">Orbweaver spider</name>
    <name type="synonym">Epeira ventricosa</name>
    <dbReference type="NCBI Taxonomy" id="182803"/>
    <lineage>
        <taxon>Eukaryota</taxon>
        <taxon>Metazoa</taxon>
        <taxon>Ecdysozoa</taxon>
        <taxon>Arthropoda</taxon>
        <taxon>Chelicerata</taxon>
        <taxon>Arachnida</taxon>
        <taxon>Araneae</taxon>
        <taxon>Araneomorphae</taxon>
        <taxon>Entelegynae</taxon>
        <taxon>Araneoidea</taxon>
        <taxon>Araneidae</taxon>
        <taxon>Araneus</taxon>
    </lineage>
</organism>
<dbReference type="AlphaFoldDB" id="A0A4Y2DRQ3"/>
<protein>
    <submittedName>
        <fullName evidence="2">Uncharacterized protein</fullName>
    </submittedName>
</protein>
<evidence type="ECO:0000313" key="2">
    <source>
        <dbReference type="EMBL" id="GBM19533.1"/>
    </source>
</evidence>
<gene>
    <name evidence="2" type="ORF">AVEN_108001_1</name>
</gene>
<evidence type="ECO:0000256" key="1">
    <source>
        <dbReference type="SAM" id="MobiDB-lite"/>
    </source>
</evidence>
<sequence>MAILPLLEKGILQSRESDADAKMSSSNVSEGDTLKYDMSEDLEDTSENVCPTTPPPPSTTRKRFTIGNCSNEKQRGLLSAAKEIQEGSCRNQKQRGLLSAAEIQEGEYRLILLVQQVVLAEDFVI</sequence>
<name>A0A4Y2DRQ3_ARAVE</name>
<reference evidence="2 3" key="1">
    <citation type="journal article" date="2019" name="Sci. Rep.">
        <title>Orb-weaving spider Araneus ventricosus genome elucidates the spidroin gene catalogue.</title>
        <authorList>
            <person name="Kono N."/>
            <person name="Nakamura H."/>
            <person name="Ohtoshi R."/>
            <person name="Moran D.A.P."/>
            <person name="Shinohara A."/>
            <person name="Yoshida Y."/>
            <person name="Fujiwara M."/>
            <person name="Mori M."/>
            <person name="Tomita M."/>
            <person name="Arakawa K."/>
        </authorList>
    </citation>
    <scope>NUCLEOTIDE SEQUENCE [LARGE SCALE GENOMIC DNA]</scope>
</reference>
<comment type="caution">
    <text evidence="2">The sequence shown here is derived from an EMBL/GenBank/DDBJ whole genome shotgun (WGS) entry which is preliminary data.</text>
</comment>
<proteinExistence type="predicted"/>
<dbReference type="Proteomes" id="UP000499080">
    <property type="component" value="Unassembled WGS sequence"/>
</dbReference>